<dbReference type="SUPFAM" id="SSF81923">
    <property type="entry name" value="Double Clp-N motif"/>
    <property type="match status" value="1"/>
</dbReference>
<dbReference type="EMBL" id="FN648214">
    <property type="protein sequence ID" value="CBJ25903.1"/>
    <property type="molecule type" value="Genomic_DNA"/>
</dbReference>
<dbReference type="InterPro" id="IPR028299">
    <property type="entry name" value="ClpA/B_CS2"/>
</dbReference>
<keyword evidence="5 7" id="KW-0143">Chaperone</keyword>
<feature type="coiled-coil region" evidence="8">
    <location>
        <begin position="420"/>
        <end position="500"/>
    </location>
</feature>
<reference evidence="11 12" key="1">
    <citation type="journal article" date="2010" name="Nature">
        <title>The Ectocarpus genome and the independent evolution of multicellularity in brown algae.</title>
        <authorList>
            <person name="Cock J.M."/>
            <person name="Sterck L."/>
            <person name="Rouze P."/>
            <person name="Scornet D."/>
            <person name="Allen A.E."/>
            <person name="Amoutzias G."/>
            <person name="Anthouard V."/>
            <person name="Artiguenave F."/>
            <person name="Aury J.M."/>
            <person name="Badger J.H."/>
            <person name="Beszteri B."/>
            <person name="Billiau K."/>
            <person name="Bonnet E."/>
            <person name="Bothwell J.H."/>
            <person name="Bowler C."/>
            <person name="Boyen C."/>
            <person name="Brownlee C."/>
            <person name="Carrano C.J."/>
            <person name="Charrier B."/>
            <person name="Cho G.Y."/>
            <person name="Coelho S.M."/>
            <person name="Collen J."/>
            <person name="Corre E."/>
            <person name="Da Silva C."/>
            <person name="Delage L."/>
            <person name="Delaroque N."/>
            <person name="Dittami S.M."/>
            <person name="Doulbeau S."/>
            <person name="Elias M."/>
            <person name="Farnham G."/>
            <person name="Gachon C.M."/>
            <person name="Gschloessl B."/>
            <person name="Heesch S."/>
            <person name="Jabbari K."/>
            <person name="Jubin C."/>
            <person name="Kawai H."/>
            <person name="Kimura K."/>
            <person name="Kloareg B."/>
            <person name="Kupper F.C."/>
            <person name="Lang D."/>
            <person name="Le Bail A."/>
            <person name="Leblanc C."/>
            <person name="Lerouge P."/>
            <person name="Lohr M."/>
            <person name="Lopez P.J."/>
            <person name="Martens C."/>
            <person name="Maumus F."/>
            <person name="Michel G."/>
            <person name="Miranda-Saavedra D."/>
            <person name="Morales J."/>
            <person name="Moreau H."/>
            <person name="Motomura T."/>
            <person name="Nagasato C."/>
            <person name="Napoli C.A."/>
            <person name="Nelson D.R."/>
            <person name="Nyvall-Collen P."/>
            <person name="Peters A.F."/>
            <person name="Pommier C."/>
            <person name="Potin P."/>
            <person name="Poulain J."/>
            <person name="Quesneville H."/>
            <person name="Read B."/>
            <person name="Rensing S.A."/>
            <person name="Ritter A."/>
            <person name="Rousvoal S."/>
            <person name="Samanta M."/>
            <person name="Samson G."/>
            <person name="Schroeder D.C."/>
            <person name="Segurens B."/>
            <person name="Strittmatter M."/>
            <person name="Tonon T."/>
            <person name="Tregear J.W."/>
            <person name="Valentin K."/>
            <person name="von Dassow P."/>
            <person name="Yamagishi T."/>
            <person name="Van de Peer Y."/>
            <person name="Wincker P."/>
        </authorList>
    </citation>
    <scope>NUCLEOTIDE SEQUENCE [LARGE SCALE GENOMIC DNA]</scope>
    <source>
        <strain evidence="12">Ec32 / CCAP1310/4</strain>
    </source>
</reference>
<proteinExistence type="inferred from homology"/>
<evidence type="ECO:0000256" key="7">
    <source>
        <dbReference type="RuleBase" id="RU004432"/>
    </source>
</evidence>
<dbReference type="PRINTS" id="PR00300">
    <property type="entry name" value="CLPPROTEASEA"/>
</dbReference>
<dbReference type="Pfam" id="PF07724">
    <property type="entry name" value="AAA_2"/>
    <property type="match status" value="1"/>
</dbReference>
<dbReference type="InterPro" id="IPR019489">
    <property type="entry name" value="Clp_ATPase_C"/>
</dbReference>
<dbReference type="EMBL" id="FN649749">
    <property type="protein sequence ID" value="CBJ25903.1"/>
    <property type="molecule type" value="Genomic_DNA"/>
</dbReference>
<dbReference type="InterPro" id="IPR041546">
    <property type="entry name" value="ClpA/ClpB_AAA_lid"/>
</dbReference>
<gene>
    <name evidence="11" type="ORF">Esi_0017_0095</name>
</gene>
<dbReference type="GO" id="GO:0016887">
    <property type="term" value="F:ATP hydrolysis activity"/>
    <property type="evidence" value="ECO:0007669"/>
    <property type="project" value="InterPro"/>
</dbReference>
<dbReference type="Gene3D" id="1.10.8.60">
    <property type="match status" value="1"/>
</dbReference>
<dbReference type="Proteomes" id="UP000002630">
    <property type="component" value="Linkage Group LG24"/>
</dbReference>
<dbReference type="STRING" id="2880.D7FMK6"/>
<evidence type="ECO:0000256" key="3">
    <source>
        <dbReference type="ARBA" id="ARBA00022741"/>
    </source>
</evidence>
<dbReference type="SUPFAM" id="SSF52540">
    <property type="entry name" value="P-loop containing nucleoside triphosphate hydrolases"/>
    <property type="match status" value="2"/>
</dbReference>
<dbReference type="PANTHER" id="PTHR11638:SF18">
    <property type="entry name" value="HEAT SHOCK PROTEIN 104"/>
    <property type="match status" value="1"/>
</dbReference>
<evidence type="ECO:0000256" key="4">
    <source>
        <dbReference type="ARBA" id="ARBA00022840"/>
    </source>
</evidence>
<dbReference type="GO" id="GO:0042026">
    <property type="term" value="P:protein refolding"/>
    <property type="evidence" value="ECO:0007669"/>
    <property type="project" value="InterPro"/>
</dbReference>
<evidence type="ECO:0000256" key="1">
    <source>
        <dbReference type="ARBA" id="ARBA00008675"/>
    </source>
</evidence>
<dbReference type="InterPro" id="IPR018368">
    <property type="entry name" value="ClpA/B_CS1"/>
</dbReference>
<keyword evidence="4 7" id="KW-0067">ATP-binding</keyword>
<dbReference type="InterPro" id="IPR017730">
    <property type="entry name" value="Chaperonin_ClpB"/>
</dbReference>
<organism evidence="11 12">
    <name type="scientific">Ectocarpus siliculosus</name>
    <name type="common">Brown alga</name>
    <name type="synonym">Conferva siliculosa</name>
    <dbReference type="NCBI Taxonomy" id="2880"/>
    <lineage>
        <taxon>Eukaryota</taxon>
        <taxon>Sar</taxon>
        <taxon>Stramenopiles</taxon>
        <taxon>Ochrophyta</taxon>
        <taxon>PX clade</taxon>
        <taxon>Phaeophyceae</taxon>
        <taxon>Ectocarpales</taxon>
        <taxon>Ectocarpaceae</taxon>
        <taxon>Ectocarpus</taxon>
    </lineage>
</organism>
<evidence type="ECO:0000256" key="5">
    <source>
        <dbReference type="ARBA" id="ARBA00023186"/>
    </source>
</evidence>
<dbReference type="InterPro" id="IPR027417">
    <property type="entry name" value="P-loop_NTPase"/>
</dbReference>
<dbReference type="Gene3D" id="3.40.50.300">
    <property type="entry name" value="P-loop containing nucleotide triphosphate hydrolases"/>
    <property type="match status" value="3"/>
</dbReference>
<keyword evidence="12" id="KW-1185">Reference proteome</keyword>
<protein>
    <submittedName>
        <fullName evidence="11">ATPase</fullName>
    </submittedName>
</protein>
<dbReference type="SMART" id="SM01086">
    <property type="entry name" value="ClpB_D2-small"/>
    <property type="match status" value="1"/>
</dbReference>
<dbReference type="PROSITE" id="PS00870">
    <property type="entry name" value="CLPAB_1"/>
    <property type="match status" value="1"/>
</dbReference>
<dbReference type="Pfam" id="PF17871">
    <property type="entry name" value="AAA_lid_9"/>
    <property type="match status" value="1"/>
</dbReference>
<dbReference type="PROSITE" id="PS00871">
    <property type="entry name" value="CLPAB_2"/>
    <property type="match status" value="1"/>
</dbReference>
<dbReference type="GO" id="GO:0034605">
    <property type="term" value="P:cellular response to heat"/>
    <property type="evidence" value="ECO:0007669"/>
    <property type="project" value="TreeGrafter"/>
</dbReference>
<evidence type="ECO:0000256" key="2">
    <source>
        <dbReference type="ARBA" id="ARBA00022737"/>
    </source>
</evidence>
<dbReference type="Gene3D" id="1.10.1780.10">
    <property type="entry name" value="Clp, N-terminal domain"/>
    <property type="match status" value="1"/>
</dbReference>
<dbReference type="CDD" id="cd19499">
    <property type="entry name" value="RecA-like_ClpB_Hsp104-like"/>
    <property type="match status" value="1"/>
</dbReference>
<dbReference type="InterPro" id="IPR001270">
    <property type="entry name" value="ClpA/B"/>
</dbReference>
<name>D7FMK6_ECTSI</name>
<dbReference type="GO" id="GO:0005737">
    <property type="term" value="C:cytoplasm"/>
    <property type="evidence" value="ECO:0007669"/>
    <property type="project" value="InterPro"/>
</dbReference>
<feature type="region of interest" description="Disordered" evidence="9">
    <location>
        <begin position="526"/>
        <end position="545"/>
    </location>
</feature>
<dbReference type="Pfam" id="PF10431">
    <property type="entry name" value="ClpB_D2-small"/>
    <property type="match status" value="1"/>
</dbReference>
<dbReference type="Pfam" id="PF00004">
    <property type="entry name" value="AAA"/>
    <property type="match status" value="1"/>
</dbReference>
<dbReference type="FunFam" id="3.40.50.300:FF:000025">
    <property type="entry name" value="ATP-dependent Clp protease subunit"/>
    <property type="match status" value="1"/>
</dbReference>
<dbReference type="AlphaFoldDB" id="D7FMK6"/>
<dbReference type="InterPro" id="IPR036628">
    <property type="entry name" value="Clp_N_dom_sf"/>
</dbReference>
<dbReference type="CDD" id="cd00009">
    <property type="entry name" value="AAA"/>
    <property type="match status" value="1"/>
</dbReference>
<dbReference type="OMA" id="IDLHYTK"/>
<dbReference type="PANTHER" id="PTHR11638">
    <property type="entry name" value="ATP-DEPENDENT CLP PROTEASE"/>
    <property type="match status" value="1"/>
</dbReference>
<feature type="compositionally biased region" description="Basic and acidic residues" evidence="9">
    <location>
        <begin position="527"/>
        <end position="545"/>
    </location>
</feature>
<dbReference type="GO" id="GO:0005524">
    <property type="term" value="F:ATP binding"/>
    <property type="evidence" value="ECO:0007669"/>
    <property type="project" value="UniProtKB-KW"/>
</dbReference>
<evidence type="ECO:0000256" key="6">
    <source>
        <dbReference type="PROSITE-ProRule" id="PRU01251"/>
    </source>
</evidence>
<dbReference type="SMART" id="SM00382">
    <property type="entry name" value="AAA"/>
    <property type="match status" value="2"/>
</dbReference>
<keyword evidence="2 6" id="KW-0677">Repeat</keyword>
<dbReference type="InterPro" id="IPR004176">
    <property type="entry name" value="Clp_R_N"/>
</dbReference>
<evidence type="ECO:0000256" key="8">
    <source>
        <dbReference type="SAM" id="Coils"/>
    </source>
</evidence>
<evidence type="ECO:0000313" key="11">
    <source>
        <dbReference type="EMBL" id="CBJ25903.1"/>
    </source>
</evidence>
<dbReference type="FunFam" id="3.40.50.300:FF:000010">
    <property type="entry name" value="Chaperone clpB 1, putative"/>
    <property type="match status" value="1"/>
</dbReference>
<evidence type="ECO:0000313" key="12">
    <source>
        <dbReference type="Proteomes" id="UP000002630"/>
    </source>
</evidence>
<accession>D7FMK6</accession>
<keyword evidence="3 7" id="KW-0547">Nucleotide-binding</keyword>
<keyword evidence="8" id="KW-0175">Coiled coil</keyword>
<dbReference type="OrthoDB" id="47330at2759"/>
<dbReference type="NCBIfam" id="TIGR03346">
    <property type="entry name" value="chaperone_ClpB"/>
    <property type="match status" value="1"/>
</dbReference>
<dbReference type="InterPro" id="IPR050130">
    <property type="entry name" value="ClpA_ClpB"/>
</dbReference>
<sequence length="897" mass="98747">MMSSPQSLNPESFTERAWEAMGRLPALADLNQAQMVESELLAKSLLEEGAEGLTQRILQKAGVDTSRFSSDLDSFLSKQGRVSDTSSKSMGQTLQKVVAAASAAQAELGDSFVSIEHLFLALAREDTRFTKKALQDQGTDDKKILDAVNAIRGPQKVTSRNPEAAYEALEKYSRDLTQAARDGKLDPVIGRDDEIRRTVQILSRRTKNNPILLGEPGVGKTAIAEGLAQRIVAGDVPESLKGRQLVSLDMGALIAGAKYRGEFEERLKAVLKEVTESDGQVVMFIDEIHTVVGAGATSGSMDASNLLKPMLARGELRCIGATTLNEYKQNMEKDKALERRFQQVFVKQPNVEDTVSILRGLKERYEVHHGVRLQDASLVAAAQLSHRYIADRFLPDKAIDLVDEAAAKLNIEVTSKPQMIDEVDRRLIQLEMEKLSLRKETRADALKRIEQIDDEMAELQEKQEGLTSAWDLERGRVGKVQTLKEKIDALKVEIEHAERGYDLNKAAELTYAVMPKLQKELEEEEAVLDKDGADSHTDGGSRMLRDEVTPDDIASVVASWTGIPPGKLMSSERDKLMNLEDELHQRVVGQDEAVRVVSEAIQRSRAGLNDPDKPIASLIFLGPTGVGKTELCKALAAYMFDTEDALVRIDMSEYMEKFAVSRLVGAPPGYVGYEEGGQLTDAIRQRPYSVVLFDEMEKAHPDVFNIMLQLLDDGRVTDSKGNVVNFCNCIIIFTSNVGSQSILDVSSAEGGGVREEMRNRVMAAMREGFRPEFLNRIDEFVIFDRLSAEDMRHISGLELKKVTLRLADRDITLEASDSALDFLSSVGYDPAYGARPLKRTIQREVETVLAKRIISGEIASGDVLVADVINERLVIAPKGATSGLSQGATPATPALDS</sequence>
<dbReference type="InterPro" id="IPR003959">
    <property type="entry name" value="ATPase_AAA_core"/>
</dbReference>
<comment type="similarity">
    <text evidence="1 7">Belongs to the ClpA/ClpB family.</text>
</comment>
<dbReference type="PROSITE" id="PS51903">
    <property type="entry name" value="CLP_R"/>
    <property type="match status" value="1"/>
</dbReference>
<dbReference type="InterPro" id="IPR003593">
    <property type="entry name" value="AAA+_ATPase"/>
</dbReference>
<evidence type="ECO:0000259" key="10">
    <source>
        <dbReference type="PROSITE" id="PS51903"/>
    </source>
</evidence>
<dbReference type="eggNOG" id="KOG1051">
    <property type="taxonomic scope" value="Eukaryota"/>
</dbReference>
<feature type="domain" description="Clp R" evidence="10">
    <location>
        <begin position="10"/>
        <end position="154"/>
    </location>
</feature>
<dbReference type="FunCoup" id="D7FMK6">
    <property type="interactions" value="48"/>
</dbReference>
<dbReference type="InParanoid" id="D7FMK6"/>
<dbReference type="FunFam" id="3.40.50.300:FF:000120">
    <property type="entry name" value="ATP-dependent chaperone ClpB"/>
    <property type="match status" value="1"/>
</dbReference>
<dbReference type="Pfam" id="PF02861">
    <property type="entry name" value="Clp_N"/>
    <property type="match status" value="1"/>
</dbReference>
<evidence type="ECO:0000256" key="9">
    <source>
        <dbReference type="SAM" id="MobiDB-lite"/>
    </source>
</evidence>